<name>A0A1T5AWV6_9SPHI</name>
<feature type="chain" id="PRO_5013024415" evidence="5">
    <location>
        <begin position="22"/>
        <end position="307"/>
    </location>
</feature>
<dbReference type="PROSITE" id="PS51352">
    <property type="entry name" value="THIOREDOXIN_2"/>
    <property type="match status" value="1"/>
</dbReference>
<evidence type="ECO:0000259" key="6">
    <source>
        <dbReference type="PROSITE" id="PS51352"/>
    </source>
</evidence>
<dbReference type="InterPro" id="IPR017937">
    <property type="entry name" value="Thioredoxin_CS"/>
</dbReference>
<dbReference type="InterPro" id="IPR000866">
    <property type="entry name" value="AhpC/TSA"/>
</dbReference>
<dbReference type="AlphaFoldDB" id="A0A1T5AWV6"/>
<dbReference type="Pfam" id="PF11412">
    <property type="entry name" value="DsbD_N"/>
    <property type="match status" value="1"/>
</dbReference>
<dbReference type="InterPro" id="IPR028250">
    <property type="entry name" value="DsbDN"/>
</dbReference>
<dbReference type="Pfam" id="PF00578">
    <property type="entry name" value="AhpC-TSA"/>
    <property type="match status" value="1"/>
</dbReference>
<dbReference type="RefSeq" id="WP_079640605.1">
    <property type="nucleotide sequence ID" value="NZ_FUZF01000001.1"/>
</dbReference>
<dbReference type="SUPFAM" id="SSF52833">
    <property type="entry name" value="Thioredoxin-like"/>
    <property type="match status" value="1"/>
</dbReference>
<dbReference type="GO" id="GO:0017004">
    <property type="term" value="P:cytochrome complex assembly"/>
    <property type="evidence" value="ECO:0007669"/>
    <property type="project" value="UniProtKB-KW"/>
</dbReference>
<dbReference type="InterPro" id="IPR050553">
    <property type="entry name" value="Thioredoxin_ResA/DsbE_sf"/>
</dbReference>
<dbReference type="PROSITE" id="PS00194">
    <property type="entry name" value="THIOREDOXIN_1"/>
    <property type="match status" value="1"/>
</dbReference>
<evidence type="ECO:0000256" key="2">
    <source>
        <dbReference type="ARBA" id="ARBA00022748"/>
    </source>
</evidence>
<dbReference type="OrthoDB" id="6399635at2"/>
<keyword evidence="3" id="KW-1015">Disulfide bond</keyword>
<dbReference type="Gene3D" id="3.40.30.10">
    <property type="entry name" value="Glutaredoxin"/>
    <property type="match status" value="1"/>
</dbReference>
<protein>
    <submittedName>
        <fullName evidence="7">Peroxiredoxin</fullName>
    </submittedName>
</protein>
<dbReference type="InterPro" id="IPR036929">
    <property type="entry name" value="DsbDN_sf"/>
</dbReference>
<dbReference type="PANTHER" id="PTHR42852:SF6">
    <property type="entry name" value="THIOL:DISULFIDE INTERCHANGE PROTEIN DSBE"/>
    <property type="match status" value="1"/>
</dbReference>
<dbReference type="PANTHER" id="PTHR42852">
    <property type="entry name" value="THIOL:DISULFIDE INTERCHANGE PROTEIN DSBE"/>
    <property type="match status" value="1"/>
</dbReference>
<dbReference type="STRING" id="1513896.SAMN05660841_00251"/>
<keyword evidence="5" id="KW-0732">Signal</keyword>
<dbReference type="InterPro" id="IPR013766">
    <property type="entry name" value="Thioredoxin_domain"/>
</dbReference>
<dbReference type="EMBL" id="FUZF01000001">
    <property type="protein sequence ID" value="SKB39445.1"/>
    <property type="molecule type" value="Genomic_DNA"/>
</dbReference>
<evidence type="ECO:0000256" key="4">
    <source>
        <dbReference type="ARBA" id="ARBA00023284"/>
    </source>
</evidence>
<keyword evidence="8" id="KW-1185">Reference proteome</keyword>
<feature type="signal peptide" evidence="5">
    <location>
        <begin position="1"/>
        <end position="21"/>
    </location>
</feature>
<keyword evidence="2" id="KW-0201">Cytochrome c-type biogenesis</keyword>
<evidence type="ECO:0000313" key="8">
    <source>
        <dbReference type="Proteomes" id="UP000190150"/>
    </source>
</evidence>
<comment type="subcellular location">
    <subcellularLocation>
        <location evidence="1">Cell envelope</location>
    </subcellularLocation>
</comment>
<dbReference type="GO" id="GO:0030313">
    <property type="term" value="C:cell envelope"/>
    <property type="evidence" value="ECO:0007669"/>
    <property type="project" value="UniProtKB-SubCell"/>
</dbReference>
<evidence type="ECO:0000256" key="3">
    <source>
        <dbReference type="ARBA" id="ARBA00023157"/>
    </source>
</evidence>
<sequence>MLKIAWFVWLNILAFSGFAQGNNPVSWEINSEKIADLTYRINMNATIKEPYHIYPQQSSGGGLGMPTEITFTEADGLEFIGATSEKGEATNAEKRVPYYAKGVTFAQVVRLKSDAPFVLSIKIKSQACNDRMCLPPSIKRFSLTVNGDEVLIDNNSVATGDLKRGSASLRYEDFQMEDTAGTLLSSNDIVSNSKYTFIDFWASWCAPCRIQGRELIPLYDRYKSKGFQVIGVSLDTEANKWKNAIKADGYQWTNLSDLKGFESPIVKTYNITAIPRNFIVDSKGIIVATDLHGDALEAKLKELLVDY</sequence>
<dbReference type="InterPro" id="IPR036249">
    <property type="entry name" value="Thioredoxin-like_sf"/>
</dbReference>
<keyword evidence="4" id="KW-0676">Redox-active center</keyword>
<accession>A0A1T5AWV6</accession>
<evidence type="ECO:0000256" key="5">
    <source>
        <dbReference type="SAM" id="SignalP"/>
    </source>
</evidence>
<dbReference type="CDD" id="cd02966">
    <property type="entry name" value="TlpA_like_family"/>
    <property type="match status" value="1"/>
</dbReference>
<dbReference type="Gene3D" id="2.60.40.1250">
    <property type="entry name" value="Thiol:disulfide interchange protein DsbD, N-terminal domain"/>
    <property type="match status" value="1"/>
</dbReference>
<organism evidence="7 8">
    <name type="scientific">Sphingobacterium nematocida</name>
    <dbReference type="NCBI Taxonomy" id="1513896"/>
    <lineage>
        <taxon>Bacteria</taxon>
        <taxon>Pseudomonadati</taxon>
        <taxon>Bacteroidota</taxon>
        <taxon>Sphingobacteriia</taxon>
        <taxon>Sphingobacteriales</taxon>
        <taxon>Sphingobacteriaceae</taxon>
        <taxon>Sphingobacterium</taxon>
    </lineage>
</organism>
<reference evidence="8" key="1">
    <citation type="submission" date="2017-02" db="EMBL/GenBank/DDBJ databases">
        <authorList>
            <person name="Varghese N."/>
            <person name="Submissions S."/>
        </authorList>
    </citation>
    <scope>NUCLEOTIDE SEQUENCE [LARGE SCALE GENOMIC DNA]</scope>
    <source>
        <strain evidence="8">DSM 24091</strain>
    </source>
</reference>
<gene>
    <name evidence="7" type="ORF">SAMN05660841_00251</name>
</gene>
<dbReference type="Proteomes" id="UP000190150">
    <property type="component" value="Unassembled WGS sequence"/>
</dbReference>
<feature type="domain" description="Thioredoxin" evidence="6">
    <location>
        <begin position="165"/>
        <end position="307"/>
    </location>
</feature>
<evidence type="ECO:0000313" key="7">
    <source>
        <dbReference type="EMBL" id="SKB39445.1"/>
    </source>
</evidence>
<evidence type="ECO:0000256" key="1">
    <source>
        <dbReference type="ARBA" id="ARBA00004196"/>
    </source>
</evidence>
<proteinExistence type="predicted"/>